<comment type="caution">
    <text evidence="4">The sequence shown here is derived from an EMBL/GenBank/DDBJ whole genome shotgun (WGS) entry which is preliminary data.</text>
</comment>
<dbReference type="InterPro" id="IPR009060">
    <property type="entry name" value="UBA-like_sf"/>
</dbReference>
<dbReference type="PANTHER" id="PTHR20930:SF2">
    <property type="entry name" value="NEXT TO BRCA1 GENE 1 PROTEIN"/>
    <property type="match status" value="1"/>
</dbReference>
<dbReference type="Gene3D" id="2.60.40.10">
    <property type="entry name" value="Immunoglobulins"/>
    <property type="match status" value="1"/>
</dbReference>
<dbReference type="EMBL" id="JANEYF010003804">
    <property type="protein sequence ID" value="KAJ8933882.1"/>
    <property type="molecule type" value="Genomic_DNA"/>
</dbReference>
<dbReference type="GO" id="GO:0000407">
    <property type="term" value="C:phagophore assembly site"/>
    <property type="evidence" value="ECO:0007669"/>
    <property type="project" value="TreeGrafter"/>
</dbReference>
<dbReference type="CDD" id="cd14319">
    <property type="entry name" value="UBA_NBR1"/>
    <property type="match status" value="1"/>
</dbReference>
<evidence type="ECO:0000259" key="3">
    <source>
        <dbReference type="Pfam" id="PF16158"/>
    </source>
</evidence>
<feature type="region of interest" description="Disordered" evidence="2">
    <location>
        <begin position="397"/>
        <end position="435"/>
    </location>
</feature>
<feature type="compositionally biased region" description="Polar residues" evidence="2">
    <location>
        <begin position="414"/>
        <end position="425"/>
    </location>
</feature>
<dbReference type="Gene3D" id="1.10.8.10">
    <property type="entry name" value="DNA helicase RuvA subunit, C-terminal domain"/>
    <property type="match status" value="1"/>
</dbReference>
<feature type="compositionally biased region" description="Polar residues" evidence="2">
    <location>
        <begin position="486"/>
        <end position="498"/>
    </location>
</feature>
<dbReference type="InterPro" id="IPR013783">
    <property type="entry name" value="Ig-like_fold"/>
</dbReference>
<protein>
    <recommendedName>
        <fullName evidence="3">Nbr1 FW domain-containing protein</fullName>
    </recommendedName>
</protein>
<dbReference type="AlphaFoldDB" id="A0AAV8X7F6"/>
<evidence type="ECO:0000313" key="5">
    <source>
        <dbReference type="Proteomes" id="UP001162156"/>
    </source>
</evidence>
<feature type="coiled-coil region" evidence="1">
    <location>
        <begin position="44"/>
        <end position="71"/>
    </location>
</feature>
<evidence type="ECO:0000313" key="4">
    <source>
        <dbReference type="EMBL" id="KAJ8933882.1"/>
    </source>
</evidence>
<dbReference type="Pfam" id="PF16158">
    <property type="entry name" value="N_BRCA1_IG"/>
    <property type="match status" value="1"/>
</dbReference>
<feature type="compositionally biased region" description="Polar residues" evidence="2">
    <location>
        <begin position="536"/>
        <end position="545"/>
    </location>
</feature>
<organism evidence="4 5">
    <name type="scientific">Rhamnusium bicolor</name>
    <dbReference type="NCBI Taxonomy" id="1586634"/>
    <lineage>
        <taxon>Eukaryota</taxon>
        <taxon>Metazoa</taxon>
        <taxon>Ecdysozoa</taxon>
        <taxon>Arthropoda</taxon>
        <taxon>Hexapoda</taxon>
        <taxon>Insecta</taxon>
        <taxon>Pterygota</taxon>
        <taxon>Neoptera</taxon>
        <taxon>Endopterygota</taxon>
        <taxon>Coleoptera</taxon>
        <taxon>Polyphaga</taxon>
        <taxon>Cucujiformia</taxon>
        <taxon>Chrysomeloidea</taxon>
        <taxon>Cerambycidae</taxon>
        <taxon>Lepturinae</taxon>
        <taxon>Rhagiini</taxon>
        <taxon>Rhamnusium</taxon>
    </lineage>
</organism>
<sequence>MRLFYLILLDAPILSNITIHISDTPFLWKPVLSTKDLRKSSKLEGILERKLEKLEHKTKKIKERKLALLTKSSDSDAGPSTSRRDTYHCIENEEDLLLMDAAPVNRTGTFPRMLGGEVYLHKWEVMNTGKLPWTSKTSLMFTWGSKALKPLDTIISVPYLRPGDTGTLAVRLQIPNHPGLYECYWHFHHKERRFGHWLGCQIIVDPFDLKGTNSVLETSFAEYICNAKKFKTNDTDVEDDVEEAVTQYSEILQEPGTSNSQTYTFNIEQKYTNEDEKSEEIKDEESSAKNVLDTLVRDISTRVEDMKLHEPTDTNCSSDSDNQSIVSLTESCSSKSLPEEFVVVPIPDCFKVDVVPDLPIEDIQQEQNIKENEDIVTDILTGKSKQATEGNFKLNAEEVPDNFDDNNNTEETDQNVSVSRSSSKVGDNHSNDGSQKSDIVIISLSNEKDDENTGYAYVIIDGHRLQIPKKILKSEYLITAEGTPSPKDNMTRSSSVASSVEIVDKEEVPQLEAVNSDAQTVTQIPPGEQQTKDSTESNSNIQSDGLLSHCSAEGSTFSDVNSAVEKNSRLFIFPQSRPGYEVFYPVADAPENSAQGELQWMYCDMENVNSENTVLSHPEFHNYPVAPLQPTIANSPPLNLSTHDRNPFITGNTVHVPNYQQTPPSMRTPPESTVMFTNLADRASTPTSSLGLESHLSEPVRISESSSPIHILPETLVAGAVNVASSAINTARSVINMIVPREQPGRWVNGHWVSTNPATPREGNLQALAEMGFWNRDLNATLLARYNDDLSRVVAELVQ</sequence>
<dbReference type="InterPro" id="IPR032350">
    <property type="entry name" value="Nbr1_FW"/>
</dbReference>
<accession>A0AAV8X7F6</accession>
<feature type="region of interest" description="Disordered" evidence="2">
    <location>
        <begin position="482"/>
        <end position="547"/>
    </location>
</feature>
<dbReference type="PANTHER" id="PTHR20930">
    <property type="entry name" value="OVARIAN CARCINOMA ANTIGEN CA125-RELATED"/>
    <property type="match status" value="1"/>
</dbReference>
<dbReference type="GO" id="GO:0016236">
    <property type="term" value="P:macroautophagy"/>
    <property type="evidence" value="ECO:0007669"/>
    <property type="project" value="TreeGrafter"/>
</dbReference>
<proteinExistence type="predicted"/>
<reference evidence="4" key="1">
    <citation type="journal article" date="2023" name="Insect Mol. Biol.">
        <title>Genome sequencing provides insights into the evolution of gene families encoding plant cell wall-degrading enzymes in longhorned beetles.</title>
        <authorList>
            <person name="Shin N.R."/>
            <person name="Okamura Y."/>
            <person name="Kirsch R."/>
            <person name="Pauchet Y."/>
        </authorList>
    </citation>
    <scope>NUCLEOTIDE SEQUENCE</scope>
    <source>
        <strain evidence="4">RBIC_L_NR</strain>
    </source>
</reference>
<evidence type="ECO:0000256" key="1">
    <source>
        <dbReference type="SAM" id="Coils"/>
    </source>
</evidence>
<dbReference type="Proteomes" id="UP001162156">
    <property type="component" value="Unassembled WGS sequence"/>
</dbReference>
<feature type="compositionally biased region" description="Acidic residues" evidence="2">
    <location>
        <begin position="398"/>
        <end position="413"/>
    </location>
</feature>
<dbReference type="CDD" id="cd14947">
    <property type="entry name" value="NBR1_like"/>
    <property type="match status" value="1"/>
</dbReference>
<evidence type="ECO:0000256" key="2">
    <source>
        <dbReference type="SAM" id="MobiDB-lite"/>
    </source>
</evidence>
<name>A0AAV8X7F6_9CUCU</name>
<keyword evidence="5" id="KW-1185">Reference proteome</keyword>
<dbReference type="SUPFAM" id="SSF46934">
    <property type="entry name" value="UBA-like"/>
    <property type="match status" value="1"/>
</dbReference>
<feature type="domain" description="Nbr1 FW" evidence="3">
    <location>
        <begin position="116"/>
        <end position="204"/>
    </location>
</feature>
<gene>
    <name evidence="4" type="ORF">NQ314_013735</name>
</gene>
<dbReference type="GO" id="GO:0043130">
    <property type="term" value="F:ubiquitin binding"/>
    <property type="evidence" value="ECO:0007669"/>
    <property type="project" value="TreeGrafter"/>
</dbReference>
<keyword evidence="1" id="KW-0175">Coiled coil</keyword>